<dbReference type="Gene3D" id="3.50.50.60">
    <property type="entry name" value="FAD/NAD(P)-binding domain"/>
    <property type="match status" value="1"/>
</dbReference>
<comment type="similarity">
    <text evidence="1">Belongs to the paxM FAD-dependent monooxygenase family.</text>
</comment>
<reference evidence="7 8" key="1">
    <citation type="journal article" date="2014" name="PLoS Genet.">
        <title>Analysis of the Phlebiopsis gigantea genome, transcriptome and secretome provides insight into its pioneer colonization strategies of wood.</title>
        <authorList>
            <person name="Hori C."/>
            <person name="Ishida T."/>
            <person name="Igarashi K."/>
            <person name="Samejima M."/>
            <person name="Suzuki H."/>
            <person name="Master E."/>
            <person name="Ferreira P."/>
            <person name="Ruiz-Duenas F.J."/>
            <person name="Held B."/>
            <person name="Canessa P."/>
            <person name="Larrondo L.F."/>
            <person name="Schmoll M."/>
            <person name="Druzhinina I.S."/>
            <person name="Kubicek C.P."/>
            <person name="Gaskell J.A."/>
            <person name="Kersten P."/>
            <person name="St John F."/>
            <person name="Glasner J."/>
            <person name="Sabat G."/>
            <person name="Splinter BonDurant S."/>
            <person name="Syed K."/>
            <person name="Yadav J."/>
            <person name="Mgbeahuruike A.C."/>
            <person name="Kovalchuk A."/>
            <person name="Asiegbu F.O."/>
            <person name="Lackner G."/>
            <person name="Hoffmeister D."/>
            <person name="Rencoret J."/>
            <person name="Gutierrez A."/>
            <person name="Sun H."/>
            <person name="Lindquist E."/>
            <person name="Barry K."/>
            <person name="Riley R."/>
            <person name="Grigoriev I.V."/>
            <person name="Henrissat B."/>
            <person name="Kues U."/>
            <person name="Berka R.M."/>
            <person name="Martinez A.T."/>
            <person name="Covert S.F."/>
            <person name="Blanchette R.A."/>
            <person name="Cullen D."/>
        </authorList>
    </citation>
    <scope>NUCLEOTIDE SEQUENCE [LARGE SCALE GENOMIC DNA]</scope>
    <source>
        <strain evidence="7 8">11061_1 CR5-6</strain>
    </source>
</reference>
<evidence type="ECO:0000313" key="8">
    <source>
        <dbReference type="Proteomes" id="UP000053257"/>
    </source>
</evidence>
<evidence type="ECO:0000259" key="6">
    <source>
        <dbReference type="Pfam" id="PF01494"/>
    </source>
</evidence>
<dbReference type="Proteomes" id="UP000053257">
    <property type="component" value="Unassembled WGS sequence"/>
</dbReference>
<dbReference type="Pfam" id="PF01494">
    <property type="entry name" value="FAD_binding_3"/>
    <property type="match status" value="1"/>
</dbReference>
<keyword evidence="2" id="KW-0285">Flavoprotein</keyword>
<dbReference type="InterPro" id="IPR002938">
    <property type="entry name" value="FAD-bd"/>
</dbReference>
<dbReference type="GO" id="GO:0004497">
    <property type="term" value="F:monooxygenase activity"/>
    <property type="evidence" value="ECO:0007669"/>
    <property type="project" value="UniProtKB-KW"/>
</dbReference>
<dbReference type="HOGENOM" id="CLU_009665_19_3_1"/>
<keyword evidence="5" id="KW-0503">Monooxygenase</keyword>
<evidence type="ECO:0000256" key="2">
    <source>
        <dbReference type="ARBA" id="ARBA00022630"/>
    </source>
</evidence>
<proteinExistence type="inferred from homology"/>
<evidence type="ECO:0000313" key="7">
    <source>
        <dbReference type="EMBL" id="KIP08302.1"/>
    </source>
</evidence>
<dbReference type="EMBL" id="KN840482">
    <property type="protein sequence ID" value="KIP08302.1"/>
    <property type="molecule type" value="Genomic_DNA"/>
</dbReference>
<evidence type="ECO:0000256" key="4">
    <source>
        <dbReference type="ARBA" id="ARBA00023002"/>
    </source>
</evidence>
<accession>A0A0C3S9I1</accession>
<dbReference type="PANTHER" id="PTHR13789">
    <property type="entry name" value="MONOOXYGENASE"/>
    <property type="match status" value="1"/>
</dbReference>
<evidence type="ECO:0000256" key="5">
    <source>
        <dbReference type="ARBA" id="ARBA00023033"/>
    </source>
</evidence>
<dbReference type="AlphaFoldDB" id="A0A0C3S9I1"/>
<dbReference type="PRINTS" id="PR00420">
    <property type="entry name" value="RNGMNOXGNASE"/>
</dbReference>
<name>A0A0C3S9I1_PHLG1</name>
<dbReference type="PANTHER" id="PTHR13789:SF147">
    <property type="entry name" value="PUTATIVE (AFU_ORTHOLOGUE AFUA_2G01950)-RELATED"/>
    <property type="match status" value="1"/>
</dbReference>
<dbReference type="GO" id="GO:0071949">
    <property type="term" value="F:FAD binding"/>
    <property type="evidence" value="ECO:0007669"/>
    <property type="project" value="InterPro"/>
</dbReference>
<keyword evidence="3" id="KW-0274">FAD</keyword>
<keyword evidence="8" id="KW-1185">Reference proteome</keyword>
<protein>
    <recommendedName>
        <fullName evidence="6">FAD-binding domain-containing protein</fullName>
    </recommendedName>
</protein>
<dbReference type="OrthoDB" id="420606at2759"/>
<sequence>MAGATLRIRFIIIGATAAGLASAIALRRAGHDVVLLDVGDEAAHDTGCTVPPNMSKLLIRWGLEAELRKVSVGSRVILMTDYETDEIIGKHSWHEELFKDAGGDMLYMHHSDIRKLLHANATALGTSIVPDARVSSIEFDADERPSVRLASGQVLEGDVVVATDGPGSIARALVIGHDVQETNLGLTIFSLTVPREAMAADPQLVPLLEQSWISYVWLGASRGAIGFVAGVQPEFALQVYVADAAAAQLWSQSISPEQVLHHMGPCEPRLQKLVALSVRIHCAPLIEPPELETWVHPSGHLLILGDAAHPFPPGATNGVSTSVCDAGTLGELFRHLHSRAQVASFVRAFESLRRDPVRTMLAADLAHYTTVAMAPGAARDARDAAMREKYVAGVDALTGATDAATAVWERDKAVFAYDAEDHAAEWWNDWGLLEERATNQVRVPPEKVPLFAVQQHRAKTPGA</sequence>
<evidence type="ECO:0000256" key="1">
    <source>
        <dbReference type="ARBA" id="ARBA00007992"/>
    </source>
</evidence>
<feature type="domain" description="FAD-binding" evidence="6">
    <location>
        <begin position="11"/>
        <end position="174"/>
    </location>
</feature>
<dbReference type="STRING" id="745531.A0A0C3S9I1"/>
<dbReference type="SUPFAM" id="SSF51905">
    <property type="entry name" value="FAD/NAD(P)-binding domain"/>
    <property type="match status" value="1"/>
</dbReference>
<keyword evidence="4" id="KW-0560">Oxidoreductase</keyword>
<evidence type="ECO:0000256" key="3">
    <source>
        <dbReference type="ARBA" id="ARBA00022827"/>
    </source>
</evidence>
<gene>
    <name evidence="7" type="ORF">PHLGIDRAFT_104562</name>
</gene>
<dbReference type="InterPro" id="IPR036188">
    <property type="entry name" value="FAD/NAD-bd_sf"/>
</dbReference>
<organism evidence="7 8">
    <name type="scientific">Phlebiopsis gigantea (strain 11061_1 CR5-6)</name>
    <name type="common">White-rot fungus</name>
    <name type="synonym">Peniophora gigantea</name>
    <dbReference type="NCBI Taxonomy" id="745531"/>
    <lineage>
        <taxon>Eukaryota</taxon>
        <taxon>Fungi</taxon>
        <taxon>Dikarya</taxon>
        <taxon>Basidiomycota</taxon>
        <taxon>Agaricomycotina</taxon>
        <taxon>Agaricomycetes</taxon>
        <taxon>Polyporales</taxon>
        <taxon>Phanerochaetaceae</taxon>
        <taxon>Phlebiopsis</taxon>
    </lineage>
</organism>
<dbReference type="InterPro" id="IPR050493">
    <property type="entry name" value="FAD-dep_Monooxygenase_BioMet"/>
</dbReference>